<organism evidence="2 3">
    <name type="scientific">Enterobacter quasihormaechei</name>
    <dbReference type="NCBI Taxonomy" id="2529382"/>
    <lineage>
        <taxon>Bacteria</taxon>
        <taxon>Pseudomonadati</taxon>
        <taxon>Pseudomonadota</taxon>
        <taxon>Gammaproteobacteria</taxon>
        <taxon>Enterobacterales</taxon>
        <taxon>Enterobacteriaceae</taxon>
        <taxon>Enterobacter</taxon>
    </lineage>
</organism>
<evidence type="ECO:0000313" key="3">
    <source>
        <dbReference type="Proteomes" id="UP000291623"/>
    </source>
</evidence>
<dbReference type="GeneID" id="92384938"/>
<gene>
    <name evidence="2" type="ORF">E0L16_09115</name>
</gene>
<dbReference type="RefSeq" id="WP_131636771.1">
    <property type="nucleotide sequence ID" value="NZ_JAXROK010000008.1"/>
</dbReference>
<dbReference type="InterPro" id="IPR010584">
    <property type="entry name" value="ExoDNase_VIII"/>
</dbReference>
<name>A0AAE8QXV2_9ENTR</name>
<dbReference type="Proteomes" id="UP000291623">
    <property type="component" value="Unassembled WGS sequence"/>
</dbReference>
<comment type="caution">
    <text evidence="2">The sequence shown here is derived from an EMBL/GenBank/DDBJ whole genome shotgun (WGS) entry which is preliminary data.</text>
</comment>
<proteinExistence type="predicted"/>
<feature type="compositionally biased region" description="Basic and acidic residues" evidence="1">
    <location>
        <begin position="510"/>
        <end position="530"/>
    </location>
</feature>
<dbReference type="AlphaFoldDB" id="A0AAE8QXV2"/>
<feature type="compositionally biased region" description="Polar residues" evidence="1">
    <location>
        <begin position="531"/>
        <end position="540"/>
    </location>
</feature>
<evidence type="ECO:0000313" key="2">
    <source>
        <dbReference type="EMBL" id="TCB87544.1"/>
    </source>
</evidence>
<reference evidence="2 3" key="1">
    <citation type="submission" date="2019-02" db="EMBL/GenBank/DDBJ databases">
        <title>The draft genome of Enterobacter spp. strains.</title>
        <authorList>
            <person name="Wang C."/>
            <person name="Feng Y."/>
            <person name="Zong Z."/>
        </authorList>
    </citation>
    <scope>NUCLEOTIDE SEQUENCE [LARGE SCALE GENOMIC DNA]</scope>
    <source>
        <strain evidence="2 3">WCHEQ120003</strain>
    </source>
</reference>
<feature type="region of interest" description="Disordered" evidence="1">
    <location>
        <begin position="510"/>
        <end position="540"/>
    </location>
</feature>
<dbReference type="Gene3D" id="3.90.320.10">
    <property type="match status" value="1"/>
</dbReference>
<protein>
    <submittedName>
        <fullName evidence="2">Exodeoxyribonuclease</fullName>
    </submittedName>
</protein>
<evidence type="ECO:0000256" key="1">
    <source>
        <dbReference type="SAM" id="MobiDB-lite"/>
    </source>
</evidence>
<accession>A0AAE8QXV2</accession>
<sequence length="1065" mass="119190">MEFFYVVKATQKSGKEDAVIWFTAKSEARANLQLDVELEDAGIETGRGKDYAKPVRTDFPVYNDLPEESTVDYTWCKRYALQDDGRSWLPKAGTESTGAVDITAAPETTVKVETIVESVPLENRTPAVRFAVHLISDKYQSNITKEQQLAASEMSLDEGNTYLQNLLLAKNDIPEVAELSLNAEWKLVQAIKQVFAPDEEHEVKLLTAFMADWLRVDAGDRNEVVREWRNGKLTLLKSERTSDADFTTDQVPEPENGIQIDENDDETTRYPVVRMPFRKQLLAQFTADELRHHLTREEYEGISALEMDTDNSYVQNLLLAAENCEEVKGYDTKDLWRYTDAIRKVFSQEKRHELALVLRFTRIWAATDYIDRGTLVREWVEGNRISEVGSPAPLEPEKPETTESYKRAVAQNMANLSIEIAIAQLYPDAVPGQINRTQLLAAKELADKKDESHAKALKVLSKTTDILDYDANSIFGVTRAISWSGEESTTKLRSQVREWFTANGIYESGERSKGYPEWNEDSREVRHSTVEEPSTPSQTKVASLGSGVFFIDGLMDGNTEPVINTNSNEVEKTENTAETTSDVQMETAKPEKDEDVGSVPPSESTDAANSQTNSVEADQLHETTIDVQESNPEVEFPAYFEPGRYEGLPNDVYHAANGISSTQVKDARVSLMYFNARHVEKTIVKERSAVLDMGNLVHALALQPEQLDAEFSVEPVIPEGAFTTAATLRAFIDEYNASLPALLSADDIKVLLEEYNATLPPQVPLGANLEETAQNYMALPADFQRIDGDQKQTATAMKACIKEYNATLPTPVKTSGSRDALLEQLAIINPDLVAQEAQKPAPLKVSGTKADMIQAVKAAKPDAVFADELLDAWRDNPEGKVLVTRQQLSTALDIQKALLAHPTAGMLLTHPSRAVEVSYFGFDEETGLEVRVRPDLEIGLDGVRIGADLKTISMWNVKQESLRARLHREIIERDYHLSAAMYCETAALDQFFWIFVNKDENYHWIAIIEASADLLELGMLEYRKAMRAIATGFDTGEWPAPIIDNYTDELNDFDLRRLEALRAQA</sequence>
<dbReference type="InterPro" id="IPR011604">
    <property type="entry name" value="PDDEXK-like_dom_sf"/>
</dbReference>
<dbReference type="Pfam" id="PF06630">
    <property type="entry name" value="Exonuc_VIII"/>
    <property type="match status" value="1"/>
</dbReference>
<dbReference type="GO" id="GO:0051908">
    <property type="term" value="F:double-stranded DNA 5'-3' DNA exonuclease activity"/>
    <property type="evidence" value="ECO:0007669"/>
    <property type="project" value="InterPro"/>
</dbReference>
<dbReference type="EMBL" id="SJON01000005">
    <property type="protein sequence ID" value="TCB87544.1"/>
    <property type="molecule type" value="Genomic_DNA"/>
</dbReference>
<feature type="compositionally biased region" description="Polar residues" evidence="1">
    <location>
        <begin position="601"/>
        <end position="614"/>
    </location>
</feature>
<feature type="region of interest" description="Disordered" evidence="1">
    <location>
        <begin position="560"/>
        <end position="614"/>
    </location>
</feature>